<comment type="similarity">
    <text evidence="7">Belongs to the NusA family.</text>
</comment>
<organism evidence="11 12">
    <name type="scientific">Candidatus Kerfeldbacteria bacterium RIFOXYB2_FULL_38_14</name>
    <dbReference type="NCBI Taxonomy" id="1798547"/>
    <lineage>
        <taxon>Bacteria</taxon>
        <taxon>Candidatus Kerfeldiibacteriota</taxon>
    </lineage>
</organism>
<keyword evidence="5 7" id="KW-0805">Transcription regulation</keyword>
<dbReference type="InterPro" id="IPR030842">
    <property type="entry name" value="TF_NusA_bacterial"/>
</dbReference>
<feature type="compositionally biased region" description="Basic residues" evidence="8">
    <location>
        <begin position="415"/>
        <end position="425"/>
    </location>
</feature>
<evidence type="ECO:0000259" key="10">
    <source>
        <dbReference type="SMART" id="SM00322"/>
    </source>
</evidence>
<dbReference type="InterPro" id="IPR013735">
    <property type="entry name" value="TF_NusA_N"/>
</dbReference>
<dbReference type="InterPro" id="IPR025249">
    <property type="entry name" value="TF_NusA_KH_1st"/>
</dbReference>
<dbReference type="SUPFAM" id="SSF69705">
    <property type="entry name" value="Transcription factor NusA, N-terminal domain"/>
    <property type="match status" value="1"/>
</dbReference>
<dbReference type="Pfam" id="PF13184">
    <property type="entry name" value="KH_NusA_1st"/>
    <property type="match status" value="1"/>
</dbReference>
<dbReference type="SMART" id="SM00322">
    <property type="entry name" value="KH"/>
    <property type="match status" value="2"/>
</dbReference>
<dbReference type="InterPro" id="IPR012340">
    <property type="entry name" value="NA-bd_OB-fold"/>
</dbReference>
<comment type="subunit">
    <text evidence="7">Monomer. Binds directly to the core enzyme of the DNA-dependent RNA polymerase and to nascent RNA.</text>
</comment>
<name>A0A1G2BFC6_9BACT</name>
<dbReference type="GO" id="GO:0006353">
    <property type="term" value="P:DNA-templated transcription termination"/>
    <property type="evidence" value="ECO:0007669"/>
    <property type="project" value="UniProtKB-UniRule"/>
</dbReference>
<dbReference type="Pfam" id="PF26594">
    <property type="entry name" value="KH_NusA_2nd"/>
    <property type="match status" value="1"/>
</dbReference>
<gene>
    <name evidence="7" type="primary">nusA</name>
    <name evidence="11" type="ORF">A2319_05470</name>
</gene>
<comment type="function">
    <text evidence="7">Participates in both transcription termination and antitermination.</text>
</comment>
<dbReference type="AlphaFoldDB" id="A0A1G2BFC6"/>
<dbReference type="InterPro" id="IPR036555">
    <property type="entry name" value="NusA_N_sf"/>
</dbReference>
<dbReference type="InterPro" id="IPR004087">
    <property type="entry name" value="KH_dom"/>
</dbReference>
<dbReference type="PANTHER" id="PTHR22648:SF0">
    <property type="entry name" value="TRANSCRIPTION TERMINATION_ANTITERMINATION PROTEIN NUSA"/>
    <property type="match status" value="1"/>
</dbReference>
<dbReference type="InterPro" id="IPR058582">
    <property type="entry name" value="KH_NusA_2nd"/>
</dbReference>
<dbReference type="FunFam" id="3.30.300.20:FF:000002">
    <property type="entry name" value="Transcription termination/antitermination protein NusA"/>
    <property type="match status" value="1"/>
</dbReference>
<keyword evidence="1 7" id="KW-0806">Transcription termination</keyword>
<dbReference type="GO" id="GO:0003700">
    <property type="term" value="F:DNA-binding transcription factor activity"/>
    <property type="evidence" value="ECO:0007669"/>
    <property type="project" value="InterPro"/>
</dbReference>
<dbReference type="Gene3D" id="3.30.1480.10">
    <property type="entry name" value="NusA, N-terminal domain"/>
    <property type="match status" value="1"/>
</dbReference>
<feature type="domain" description="K Homology" evidence="10">
    <location>
        <begin position="267"/>
        <end position="340"/>
    </location>
</feature>
<evidence type="ECO:0000256" key="8">
    <source>
        <dbReference type="SAM" id="MobiDB-lite"/>
    </source>
</evidence>
<dbReference type="SUPFAM" id="SSF54814">
    <property type="entry name" value="Prokaryotic type KH domain (KH-domain type II)"/>
    <property type="match status" value="2"/>
</dbReference>
<dbReference type="GO" id="GO:0031564">
    <property type="term" value="P:transcription antitermination"/>
    <property type="evidence" value="ECO:0007669"/>
    <property type="project" value="UniProtKB-UniRule"/>
</dbReference>
<dbReference type="InterPro" id="IPR010213">
    <property type="entry name" value="TF_NusA"/>
</dbReference>
<evidence type="ECO:0000256" key="7">
    <source>
        <dbReference type="HAMAP-Rule" id="MF_00945"/>
    </source>
</evidence>
<keyword evidence="4 7" id="KW-0694">RNA-binding</keyword>
<dbReference type="Gene3D" id="3.30.300.20">
    <property type="match status" value="2"/>
</dbReference>
<dbReference type="InterPro" id="IPR015946">
    <property type="entry name" value="KH_dom-like_a/b"/>
</dbReference>
<keyword evidence="2 7" id="KW-0963">Cytoplasm</keyword>
<feature type="compositionally biased region" description="Basic and acidic residues" evidence="8">
    <location>
        <begin position="385"/>
        <end position="414"/>
    </location>
</feature>
<dbReference type="FunFam" id="3.30.300.20:FF:000005">
    <property type="entry name" value="Transcription termination/antitermination protein NusA"/>
    <property type="match status" value="1"/>
</dbReference>
<dbReference type="EMBL" id="MHKI01000009">
    <property type="protein sequence ID" value="OGY87386.1"/>
    <property type="molecule type" value="Genomic_DNA"/>
</dbReference>
<accession>A0A1G2BFC6</accession>
<feature type="region of interest" description="Disordered" evidence="8">
    <location>
        <begin position="382"/>
        <end position="425"/>
    </location>
</feature>
<evidence type="ECO:0000313" key="11">
    <source>
        <dbReference type="EMBL" id="OGY87386.1"/>
    </source>
</evidence>
<evidence type="ECO:0000256" key="2">
    <source>
        <dbReference type="ARBA" id="ARBA00022490"/>
    </source>
</evidence>
<feature type="domain" description="S1 motif" evidence="9">
    <location>
        <begin position="171"/>
        <end position="237"/>
    </location>
</feature>
<evidence type="ECO:0000259" key="9">
    <source>
        <dbReference type="SMART" id="SM00316"/>
    </source>
</evidence>
<dbReference type="SMART" id="SM00316">
    <property type="entry name" value="S1"/>
    <property type="match status" value="1"/>
</dbReference>
<dbReference type="HAMAP" id="MF_00945_B">
    <property type="entry name" value="NusA_B"/>
    <property type="match status" value="1"/>
</dbReference>
<dbReference type="PROSITE" id="PS50084">
    <property type="entry name" value="KH_TYPE_1"/>
    <property type="match status" value="1"/>
</dbReference>
<dbReference type="CDD" id="cd22529">
    <property type="entry name" value="KH-II_NusA_rpt2"/>
    <property type="match status" value="1"/>
</dbReference>
<dbReference type="InterPro" id="IPR009019">
    <property type="entry name" value="KH_sf_prok-type"/>
</dbReference>
<evidence type="ECO:0000256" key="4">
    <source>
        <dbReference type="ARBA" id="ARBA00022884"/>
    </source>
</evidence>
<keyword evidence="6 7" id="KW-0804">Transcription</keyword>
<evidence type="ECO:0000256" key="3">
    <source>
        <dbReference type="ARBA" id="ARBA00022814"/>
    </source>
</evidence>
<reference evidence="11 12" key="1">
    <citation type="journal article" date="2016" name="Nat. Commun.">
        <title>Thousands of microbial genomes shed light on interconnected biogeochemical processes in an aquifer system.</title>
        <authorList>
            <person name="Anantharaman K."/>
            <person name="Brown C.T."/>
            <person name="Hug L.A."/>
            <person name="Sharon I."/>
            <person name="Castelle C.J."/>
            <person name="Probst A.J."/>
            <person name="Thomas B.C."/>
            <person name="Singh A."/>
            <person name="Wilkins M.J."/>
            <person name="Karaoz U."/>
            <person name="Brodie E.L."/>
            <person name="Williams K.H."/>
            <person name="Hubbard S.S."/>
            <person name="Banfield J.F."/>
        </authorList>
    </citation>
    <scope>NUCLEOTIDE SEQUENCE [LARGE SCALE GENOMIC DNA]</scope>
</reference>
<dbReference type="InterPro" id="IPR003029">
    <property type="entry name" value="S1_domain"/>
</dbReference>
<keyword evidence="3 7" id="KW-0889">Transcription antitermination</keyword>
<dbReference type="GO" id="GO:0005829">
    <property type="term" value="C:cytosol"/>
    <property type="evidence" value="ECO:0007669"/>
    <property type="project" value="TreeGrafter"/>
</dbReference>
<dbReference type="Pfam" id="PF08529">
    <property type="entry name" value="NusA_N"/>
    <property type="match status" value="2"/>
</dbReference>
<evidence type="ECO:0000256" key="5">
    <source>
        <dbReference type="ARBA" id="ARBA00023015"/>
    </source>
</evidence>
<evidence type="ECO:0000313" key="12">
    <source>
        <dbReference type="Proteomes" id="UP000176420"/>
    </source>
</evidence>
<proteinExistence type="inferred from homology"/>
<dbReference type="CDD" id="cd02134">
    <property type="entry name" value="KH-II_NusA_rpt1"/>
    <property type="match status" value="1"/>
</dbReference>
<comment type="subcellular location">
    <subcellularLocation>
        <location evidence="7">Cytoplasm</location>
    </subcellularLocation>
</comment>
<dbReference type="CDD" id="cd04455">
    <property type="entry name" value="S1_NusA"/>
    <property type="match status" value="1"/>
</dbReference>
<feature type="domain" description="K Homology" evidence="10">
    <location>
        <begin position="341"/>
        <end position="412"/>
    </location>
</feature>
<evidence type="ECO:0000256" key="6">
    <source>
        <dbReference type="ARBA" id="ARBA00023163"/>
    </source>
</evidence>
<dbReference type="GO" id="GO:0003723">
    <property type="term" value="F:RNA binding"/>
    <property type="evidence" value="ECO:0007669"/>
    <property type="project" value="UniProtKB-UniRule"/>
</dbReference>
<dbReference type="PANTHER" id="PTHR22648">
    <property type="entry name" value="TRANSCRIPTION TERMINATION FACTOR NUSA"/>
    <property type="match status" value="1"/>
</dbReference>
<protein>
    <recommendedName>
        <fullName evidence="7">Transcription termination/antitermination protein NusA</fullName>
    </recommendedName>
</protein>
<dbReference type="Gene3D" id="2.40.50.140">
    <property type="entry name" value="Nucleic acid-binding proteins"/>
    <property type="match status" value="1"/>
</dbReference>
<evidence type="ECO:0000256" key="1">
    <source>
        <dbReference type="ARBA" id="ARBA00022472"/>
    </source>
</evidence>
<dbReference type="SUPFAM" id="SSF50249">
    <property type="entry name" value="Nucleic acid-binding proteins"/>
    <property type="match status" value="1"/>
</dbReference>
<sequence>MAKSELMLAIEQVCDEKNIPFDAVIDSIEAALAVAYRKEFGNKNLNTRVEFNPEDGSMKIFDVKTVVEDPSEEEIELTADEAPKITVKPAEKKEDGVEATEEEHRFNPRTDISLTDAREIKKDAEMGDEIISEMPVPDEFGRVAAQTAKQVIIQKLREAERETLFNEYKDRVGEIVNATVQRVEGPMVYMDLGQATAIMPPQQQVPNERYQIGARYKVYLSSIEKTNRGPEIIASRSAAPMVGKLFEMEVPEISTGAIEIKAISREAASRSKIAVKSTADNIDPIGSCVGQRGSRVQTVMSELGGEKIDIIEYNEDPIKFIVNALAPAKIQAVELNEEEKTAVAKVAEDQLSLAIGRGGQNVRLAAKLTGWKIDIVKAETTVDVSEEKTEDKENKPDENSDAKEKTVQDEAKPKAEKKKAKKDNK</sequence>
<dbReference type="NCBIfam" id="TIGR01953">
    <property type="entry name" value="NusA"/>
    <property type="match status" value="1"/>
</dbReference>
<comment type="caution">
    <text evidence="11">The sequence shown here is derived from an EMBL/GenBank/DDBJ whole genome shotgun (WGS) entry which is preliminary data.</text>
</comment>
<dbReference type="Proteomes" id="UP000176420">
    <property type="component" value="Unassembled WGS sequence"/>
</dbReference>